<feature type="signal peptide" evidence="1">
    <location>
        <begin position="1"/>
        <end position="24"/>
    </location>
</feature>
<evidence type="ECO:0000313" key="2">
    <source>
        <dbReference type="EMBL" id="CAK0807890.1"/>
    </source>
</evidence>
<protein>
    <submittedName>
        <fullName evidence="2">Uncharacterized protein</fullName>
    </submittedName>
</protein>
<reference evidence="2" key="1">
    <citation type="submission" date="2023-10" db="EMBL/GenBank/DDBJ databases">
        <authorList>
            <person name="Chen Y."/>
            <person name="Shah S."/>
            <person name="Dougan E. K."/>
            <person name="Thang M."/>
            <person name="Chan C."/>
        </authorList>
    </citation>
    <scope>NUCLEOTIDE SEQUENCE [LARGE SCALE GENOMIC DNA]</scope>
</reference>
<proteinExistence type="predicted"/>
<feature type="chain" id="PRO_5046178992" evidence="1">
    <location>
        <begin position="25"/>
        <end position="207"/>
    </location>
</feature>
<gene>
    <name evidence="2" type="ORF">PCOR1329_LOCUS13633</name>
</gene>
<evidence type="ECO:0000256" key="1">
    <source>
        <dbReference type="SAM" id="SignalP"/>
    </source>
</evidence>
<keyword evidence="1" id="KW-0732">Signal</keyword>
<sequence length="207" mass="21954">MEPRSASSLSLSLSFCISLPGVPAACEGQESSRVGGLGRPVPRPSARSICLVRRLGLMPRPAPAAVGSQFFSKAVEFQAPRGSREGPAPGRADFSRCQAGDMRQLPLRCRAIASRATARCESGRRVGLASKGPRHRSIISPYTSRQSWNLVLSLLSLFSLSLSLSVSLLLEFLPRARGTGLAEWAGLTGSIPTPVHGQCVVLSDDSD</sequence>
<dbReference type="EMBL" id="CAUYUJ010004033">
    <property type="protein sequence ID" value="CAK0807890.1"/>
    <property type="molecule type" value="Genomic_DNA"/>
</dbReference>
<keyword evidence="3" id="KW-1185">Reference proteome</keyword>
<accession>A0ABN9QP06</accession>
<evidence type="ECO:0000313" key="3">
    <source>
        <dbReference type="Proteomes" id="UP001189429"/>
    </source>
</evidence>
<comment type="caution">
    <text evidence="2">The sequence shown here is derived from an EMBL/GenBank/DDBJ whole genome shotgun (WGS) entry which is preliminary data.</text>
</comment>
<name>A0ABN9QP06_9DINO</name>
<organism evidence="2 3">
    <name type="scientific">Prorocentrum cordatum</name>
    <dbReference type="NCBI Taxonomy" id="2364126"/>
    <lineage>
        <taxon>Eukaryota</taxon>
        <taxon>Sar</taxon>
        <taxon>Alveolata</taxon>
        <taxon>Dinophyceae</taxon>
        <taxon>Prorocentrales</taxon>
        <taxon>Prorocentraceae</taxon>
        <taxon>Prorocentrum</taxon>
    </lineage>
</organism>
<dbReference type="Proteomes" id="UP001189429">
    <property type="component" value="Unassembled WGS sequence"/>
</dbReference>